<proteinExistence type="predicted"/>
<reference evidence="3" key="1">
    <citation type="submission" date="2023-07" db="EMBL/GenBank/DDBJ databases">
        <authorList>
            <person name="Stuckert A."/>
        </authorList>
    </citation>
    <scope>NUCLEOTIDE SEQUENCE</scope>
</reference>
<organism evidence="3 4">
    <name type="scientific">Ranitomeya imitator</name>
    <name type="common">mimic poison frog</name>
    <dbReference type="NCBI Taxonomy" id="111125"/>
    <lineage>
        <taxon>Eukaryota</taxon>
        <taxon>Metazoa</taxon>
        <taxon>Chordata</taxon>
        <taxon>Craniata</taxon>
        <taxon>Vertebrata</taxon>
        <taxon>Euteleostomi</taxon>
        <taxon>Amphibia</taxon>
        <taxon>Batrachia</taxon>
        <taxon>Anura</taxon>
        <taxon>Neobatrachia</taxon>
        <taxon>Hyloidea</taxon>
        <taxon>Dendrobatidae</taxon>
        <taxon>Dendrobatinae</taxon>
        <taxon>Ranitomeya</taxon>
    </lineage>
</organism>
<evidence type="ECO:0000313" key="4">
    <source>
        <dbReference type="Proteomes" id="UP001176940"/>
    </source>
</evidence>
<keyword evidence="4" id="KW-1185">Reference proteome</keyword>
<feature type="domain" description="SprT-like" evidence="2">
    <location>
        <begin position="251"/>
        <end position="406"/>
    </location>
</feature>
<sequence length="483" mass="53818">MATILTSSSTWQCHGCGLGSNGISYDIIVTMATHYEIIVTMETHNDIIVVMTTHYDNIFAIKHYHIIVSHYDITVAMAAYYGIIVAIATIMTSSSPWQPLWRVVAGRSCHVGLCQMEKTGKFNNSIRKNVSDLIVPPSDHGLDSSTCSDAIILNDDDDSNRAGTSTLNNLILPTSDDPESSTCSDAISNTNDDDDSNSAGTTSYTDNIPSDSEESSATEERTPLCIMPGCFLEDIISPTSIYVTNFQETKEELVERLYHLYNRTVFSNKLPAKMEISWSKRLTSASGQCCHKLDLDNDRRYSVIELSEKVCDSAVRLRSTLAHELCHAACWVCLAECKDNHGPLWQEVTRIVNRNHPELPKVTECHSYTINYKYNYKCSQCDKQIGRFRRIPDNKSYCRRETISLRLHHKQLTANILDPPILIDTKLPACIFQRCALLSSCTGCERRSAGNQSGDVTALLSGRCAHTDSTGGEQSTALEDRRL</sequence>
<comment type="caution">
    <text evidence="3">The sequence shown here is derived from an EMBL/GenBank/DDBJ whole genome shotgun (WGS) entry which is preliminary data.</text>
</comment>
<dbReference type="EMBL" id="CAUEEQ010033073">
    <property type="protein sequence ID" value="CAJ0951274.1"/>
    <property type="molecule type" value="Genomic_DNA"/>
</dbReference>
<evidence type="ECO:0000256" key="1">
    <source>
        <dbReference type="SAM" id="MobiDB-lite"/>
    </source>
</evidence>
<protein>
    <recommendedName>
        <fullName evidence="2">SprT-like domain-containing protein</fullName>
    </recommendedName>
</protein>
<evidence type="ECO:0000313" key="3">
    <source>
        <dbReference type="EMBL" id="CAJ0951274.1"/>
    </source>
</evidence>
<name>A0ABN9LVU7_9NEOB</name>
<feature type="region of interest" description="Disordered" evidence="1">
    <location>
        <begin position="164"/>
        <end position="220"/>
    </location>
</feature>
<dbReference type="Pfam" id="PF10263">
    <property type="entry name" value="SprT-like"/>
    <property type="match status" value="1"/>
</dbReference>
<dbReference type="Proteomes" id="UP001176940">
    <property type="component" value="Unassembled WGS sequence"/>
</dbReference>
<dbReference type="InterPro" id="IPR006640">
    <property type="entry name" value="SprT-like_domain"/>
</dbReference>
<gene>
    <name evidence="3" type="ORF">RIMI_LOCUS13394083</name>
</gene>
<accession>A0ABN9LVU7</accession>
<dbReference type="PANTHER" id="PTHR23099:SF0">
    <property type="entry name" value="GERM CELL NUCLEAR ACIDIC PROTEIN"/>
    <property type="match status" value="1"/>
</dbReference>
<dbReference type="SMART" id="SM00731">
    <property type="entry name" value="SprT"/>
    <property type="match status" value="1"/>
</dbReference>
<evidence type="ECO:0000259" key="2">
    <source>
        <dbReference type="SMART" id="SM00731"/>
    </source>
</evidence>
<dbReference type="PANTHER" id="PTHR23099">
    <property type="entry name" value="TRANSCRIPTIONAL REGULATOR"/>
    <property type="match status" value="1"/>
</dbReference>